<evidence type="ECO:0000256" key="1">
    <source>
        <dbReference type="SAM" id="MobiDB-lite"/>
    </source>
</evidence>
<dbReference type="PANTHER" id="PTHR30565">
    <property type="entry name" value="PROTEIN YCIF"/>
    <property type="match status" value="1"/>
</dbReference>
<reference evidence="3" key="1">
    <citation type="submission" date="2016-10" db="EMBL/GenBank/DDBJ databases">
        <authorList>
            <person name="Varghese N."/>
            <person name="Submissions S."/>
        </authorList>
    </citation>
    <scope>NUCLEOTIDE SEQUENCE [LARGE SCALE GENOMIC DNA]</scope>
    <source>
        <strain evidence="3">DSM 1565</strain>
    </source>
</reference>
<evidence type="ECO:0000313" key="2">
    <source>
        <dbReference type="EMBL" id="SFV34104.1"/>
    </source>
</evidence>
<dbReference type="Proteomes" id="UP000199423">
    <property type="component" value="Unassembled WGS sequence"/>
</dbReference>
<accession>A0A1I7NHL4</accession>
<proteinExistence type="predicted"/>
<sequence>METLADLFEDTLRDIYYAEKHILQALPKMAKKASSEDLSAAFTKHHGETESQIQRLEQIFKLIGKNARGKKCDAIEGILKEAEELMQEAKTDTVRDAAMVGAAQAVEHYEISRYGTLRAWANKLGMDDAADLLSETLAEEKATDQALTQLAETEINVDADDLPEKHEGAMMPKKRAASK</sequence>
<protein>
    <submittedName>
        <fullName evidence="2">Ferritin-like metal-binding protein YciE</fullName>
    </submittedName>
</protein>
<dbReference type="SUPFAM" id="SSF47240">
    <property type="entry name" value="Ferritin-like"/>
    <property type="match status" value="1"/>
</dbReference>
<dbReference type="InterPro" id="IPR047114">
    <property type="entry name" value="YciF"/>
</dbReference>
<evidence type="ECO:0000313" key="3">
    <source>
        <dbReference type="Proteomes" id="UP000199423"/>
    </source>
</evidence>
<dbReference type="STRING" id="51670.SAMN04488557_2219"/>
<dbReference type="InterPro" id="IPR010287">
    <property type="entry name" value="DUF892_YciF-like"/>
</dbReference>
<dbReference type="OrthoDB" id="9795056at2"/>
<feature type="region of interest" description="Disordered" evidence="1">
    <location>
        <begin position="154"/>
        <end position="179"/>
    </location>
</feature>
<keyword evidence="3" id="KW-1185">Reference proteome</keyword>
<dbReference type="Pfam" id="PF05974">
    <property type="entry name" value="DUF892"/>
    <property type="match status" value="1"/>
</dbReference>
<dbReference type="CDD" id="cd07909">
    <property type="entry name" value="YciF"/>
    <property type="match status" value="1"/>
</dbReference>
<dbReference type="PANTHER" id="PTHR30565:SF9">
    <property type="entry name" value="PROTEIN YCIF"/>
    <property type="match status" value="1"/>
</dbReference>
<dbReference type="InterPro" id="IPR009078">
    <property type="entry name" value="Ferritin-like_SF"/>
</dbReference>
<organism evidence="2 3">
    <name type="scientific">Hyphomicrobium facile</name>
    <dbReference type="NCBI Taxonomy" id="51670"/>
    <lineage>
        <taxon>Bacteria</taxon>
        <taxon>Pseudomonadati</taxon>
        <taxon>Pseudomonadota</taxon>
        <taxon>Alphaproteobacteria</taxon>
        <taxon>Hyphomicrobiales</taxon>
        <taxon>Hyphomicrobiaceae</taxon>
        <taxon>Hyphomicrobium</taxon>
    </lineage>
</organism>
<name>A0A1I7NHL4_9HYPH</name>
<dbReference type="InterPro" id="IPR012347">
    <property type="entry name" value="Ferritin-like"/>
</dbReference>
<gene>
    <name evidence="2" type="ORF">SAMN04488557_2219</name>
</gene>
<dbReference type="Gene3D" id="1.20.1260.10">
    <property type="match status" value="1"/>
</dbReference>
<dbReference type="RefSeq" id="WP_092867725.1">
    <property type="nucleotide sequence ID" value="NZ_FPCH01000002.1"/>
</dbReference>
<dbReference type="AlphaFoldDB" id="A0A1I7NHL4"/>
<dbReference type="EMBL" id="FPCH01000002">
    <property type="protein sequence ID" value="SFV34104.1"/>
    <property type="molecule type" value="Genomic_DNA"/>
</dbReference>